<protein>
    <recommendedName>
        <fullName evidence="3">C2H2-type domain-containing protein</fullName>
    </recommendedName>
</protein>
<evidence type="ECO:0000256" key="2">
    <source>
        <dbReference type="SAM" id="MobiDB-lite"/>
    </source>
</evidence>
<keyword evidence="5" id="KW-1185">Reference proteome</keyword>
<feature type="region of interest" description="Disordered" evidence="2">
    <location>
        <begin position="391"/>
        <end position="415"/>
    </location>
</feature>
<feature type="domain" description="C2H2-type" evidence="3">
    <location>
        <begin position="177"/>
        <end position="208"/>
    </location>
</feature>
<evidence type="ECO:0000313" key="4">
    <source>
        <dbReference type="EMBL" id="KAH7245086.1"/>
    </source>
</evidence>
<sequence>MTTLRDMEHSVLDHPLLLQQDASVQANVIWPSICVIHWIQESDIHRQSNEMTKSTSLVQNGDETTKQAGGYSDQGQEKHRPDIQQNQRSSTWPAMRKRARQADSDKSQDEDERKEPGPGDSYKKRNLDNEKTPKFACPFFKYNPGRYAEERACCGPGWSSVNRVKEHLYRRHRLPDHQCTRCFSYFRSNRDLDRHHRQAKACDVQDKPPILDGLDQETLSRLKMRSKKPPPISPSLSAEEQKWYSMYSIIFPGHTSVPSPYYESEDKGLSLLLSEAAAEELFRKNLQETLPTWILEDSTIIDSIMRGSISAFNKTFTAIHKATTSLTAATAAVDRQLPVSGEARKTESEAVDDTSLPSLMTPEDDYMAPGSFNDHYNHYTHLTQSFTYQQTNGDKAETTEPPVQPPTHTGSWQPGSLPLPFPSLAAYGPSLTPQDDWSFQDITMGLGQVRDGWAVELAHLSSSTSGGHQDKNIFDME</sequence>
<dbReference type="AlphaFoldDB" id="A0A8K0RZT9"/>
<comment type="caution">
    <text evidence="4">The sequence shown here is derived from an EMBL/GenBank/DDBJ whole genome shotgun (WGS) entry which is preliminary data.</text>
</comment>
<keyword evidence="1" id="KW-0862">Zinc</keyword>
<feature type="compositionally biased region" description="Polar residues" evidence="2">
    <location>
        <begin position="83"/>
        <end position="92"/>
    </location>
</feature>
<proteinExistence type="predicted"/>
<evidence type="ECO:0000256" key="1">
    <source>
        <dbReference type="PROSITE-ProRule" id="PRU00042"/>
    </source>
</evidence>
<evidence type="ECO:0000259" key="3">
    <source>
        <dbReference type="PROSITE" id="PS50157"/>
    </source>
</evidence>
<name>A0A8K0RZT9_9HYPO</name>
<dbReference type="Proteomes" id="UP000813427">
    <property type="component" value="Unassembled WGS sequence"/>
</dbReference>
<reference evidence="4" key="1">
    <citation type="journal article" date="2021" name="Nat. Commun.">
        <title>Genetic determinants of endophytism in the Arabidopsis root mycobiome.</title>
        <authorList>
            <person name="Mesny F."/>
            <person name="Miyauchi S."/>
            <person name="Thiergart T."/>
            <person name="Pickel B."/>
            <person name="Atanasova L."/>
            <person name="Karlsson M."/>
            <person name="Huettel B."/>
            <person name="Barry K.W."/>
            <person name="Haridas S."/>
            <person name="Chen C."/>
            <person name="Bauer D."/>
            <person name="Andreopoulos W."/>
            <person name="Pangilinan J."/>
            <person name="LaButti K."/>
            <person name="Riley R."/>
            <person name="Lipzen A."/>
            <person name="Clum A."/>
            <person name="Drula E."/>
            <person name="Henrissat B."/>
            <person name="Kohler A."/>
            <person name="Grigoriev I.V."/>
            <person name="Martin F.M."/>
            <person name="Hacquard S."/>
        </authorList>
    </citation>
    <scope>NUCLEOTIDE SEQUENCE</scope>
    <source>
        <strain evidence="4">MPI-SDFR-AT-0068</strain>
    </source>
</reference>
<dbReference type="OrthoDB" id="4161727at2759"/>
<evidence type="ECO:0000313" key="5">
    <source>
        <dbReference type="Proteomes" id="UP000813427"/>
    </source>
</evidence>
<organism evidence="4 5">
    <name type="scientific">Fusarium tricinctum</name>
    <dbReference type="NCBI Taxonomy" id="61284"/>
    <lineage>
        <taxon>Eukaryota</taxon>
        <taxon>Fungi</taxon>
        <taxon>Dikarya</taxon>
        <taxon>Ascomycota</taxon>
        <taxon>Pezizomycotina</taxon>
        <taxon>Sordariomycetes</taxon>
        <taxon>Hypocreomycetidae</taxon>
        <taxon>Hypocreales</taxon>
        <taxon>Nectriaceae</taxon>
        <taxon>Fusarium</taxon>
        <taxon>Fusarium tricinctum species complex</taxon>
    </lineage>
</organism>
<keyword evidence="1" id="KW-0479">Metal-binding</keyword>
<dbReference type="PANTHER" id="PTHR38166:SF1">
    <property type="entry name" value="C2H2-TYPE DOMAIN-CONTAINING PROTEIN"/>
    <property type="match status" value="1"/>
</dbReference>
<feature type="compositionally biased region" description="Basic and acidic residues" evidence="2">
    <location>
        <begin position="100"/>
        <end position="128"/>
    </location>
</feature>
<feature type="region of interest" description="Disordered" evidence="2">
    <location>
        <begin position="50"/>
        <end position="128"/>
    </location>
</feature>
<dbReference type="PANTHER" id="PTHR38166">
    <property type="entry name" value="C2H2-TYPE DOMAIN-CONTAINING PROTEIN-RELATED"/>
    <property type="match status" value="1"/>
</dbReference>
<feature type="region of interest" description="Disordered" evidence="2">
    <location>
        <begin position="339"/>
        <end position="359"/>
    </location>
</feature>
<accession>A0A8K0RZT9</accession>
<gene>
    <name evidence="4" type="ORF">BKA59DRAFT_454156</name>
</gene>
<dbReference type="GO" id="GO:0008270">
    <property type="term" value="F:zinc ion binding"/>
    <property type="evidence" value="ECO:0007669"/>
    <property type="project" value="UniProtKB-KW"/>
</dbReference>
<dbReference type="InterPro" id="IPR013087">
    <property type="entry name" value="Znf_C2H2_type"/>
</dbReference>
<keyword evidence="1" id="KW-0863">Zinc-finger</keyword>
<feature type="compositionally biased region" description="Polar residues" evidence="2">
    <location>
        <begin position="50"/>
        <end position="62"/>
    </location>
</feature>
<dbReference type="EMBL" id="JAGPXF010000004">
    <property type="protein sequence ID" value="KAH7245086.1"/>
    <property type="molecule type" value="Genomic_DNA"/>
</dbReference>
<dbReference type="PROSITE" id="PS50157">
    <property type="entry name" value="ZINC_FINGER_C2H2_2"/>
    <property type="match status" value="1"/>
</dbReference>